<dbReference type="Proteomes" id="UP000094112">
    <property type="component" value="Unassembled WGS sequence"/>
</dbReference>
<feature type="region of interest" description="Disordered" evidence="1">
    <location>
        <begin position="59"/>
        <end position="83"/>
    </location>
</feature>
<proteinExistence type="predicted"/>
<dbReference type="GeneID" id="30200350"/>
<evidence type="ECO:0000313" key="3">
    <source>
        <dbReference type="Proteomes" id="UP000094112"/>
    </source>
</evidence>
<keyword evidence="3" id="KW-1185">Reference proteome</keyword>
<dbReference type="RefSeq" id="XP_019042230.1">
    <property type="nucleotide sequence ID" value="XM_019183104.1"/>
</dbReference>
<dbReference type="AlphaFoldDB" id="A0A1E3PC78"/>
<reference evidence="2 3" key="1">
    <citation type="journal article" date="2016" name="Proc. Natl. Acad. Sci. U.S.A.">
        <title>Comparative genomics of biotechnologically important yeasts.</title>
        <authorList>
            <person name="Riley R."/>
            <person name="Haridas S."/>
            <person name="Wolfe K.H."/>
            <person name="Lopes M.R."/>
            <person name="Hittinger C.T."/>
            <person name="Goeker M."/>
            <person name="Salamov A.A."/>
            <person name="Wisecaver J.H."/>
            <person name="Long T.M."/>
            <person name="Calvey C.H."/>
            <person name="Aerts A.L."/>
            <person name="Barry K.W."/>
            <person name="Choi C."/>
            <person name="Clum A."/>
            <person name="Coughlan A.Y."/>
            <person name="Deshpande S."/>
            <person name="Douglass A.P."/>
            <person name="Hanson S.J."/>
            <person name="Klenk H.-P."/>
            <person name="LaButti K.M."/>
            <person name="Lapidus A."/>
            <person name="Lindquist E.A."/>
            <person name="Lipzen A.M."/>
            <person name="Meier-Kolthoff J.P."/>
            <person name="Ohm R.A."/>
            <person name="Otillar R.P."/>
            <person name="Pangilinan J.L."/>
            <person name="Peng Y."/>
            <person name="Rokas A."/>
            <person name="Rosa C.A."/>
            <person name="Scheuner C."/>
            <person name="Sibirny A.A."/>
            <person name="Slot J.C."/>
            <person name="Stielow J.B."/>
            <person name="Sun H."/>
            <person name="Kurtzman C.P."/>
            <person name="Blackwell M."/>
            <person name="Grigoriev I.V."/>
            <person name="Jeffries T.W."/>
        </authorList>
    </citation>
    <scope>NUCLEOTIDE SEQUENCE [LARGE SCALE GENOMIC DNA]</scope>
    <source>
        <strain evidence="3">ATCC 58044 / CBS 1984 / NCYC 433 / NRRL Y-366-8</strain>
    </source>
</reference>
<protein>
    <submittedName>
        <fullName evidence="2">Uncharacterized protein</fullName>
    </submittedName>
</protein>
<accession>A0A1E3PC78</accession>
<name>A0A1E3PC78_WICAA</name>
<dbReference type="EMBL" id="KV454208">
    <property type="protein sequence ID" value="ODQ63023.1"/>
    <property type="molecule type" value="Genomic_DNA"/>
</dbReference>
<sequence length="114" mass="11496">MSKISTALVRPGNAALHNKQLLSNTNYYTLHSKMVSSVPSLSLVPQQAVVYAAANASANSTGNGTHGGNSSNSTKGSSSAKSGAAMGVVNPISWKYGVAIGALVASPFVLSLGF</sequence>
<evidence type="ECO:0000256" key="1">
    <source>
        <dbReference type="SAM" id="MobiDB-lite"/>
    </source>
</evidence>
<evidence type="ECO:0000313" key="2">
    <source>
        <dbReference type="EMBL" id="ODQ63023.1"/>
    </source>
</evidence>
<organism evidence="2 3">
    <name type="scientific">Wickerhamomyces anomalus (strain ATCC 58044 / CBS 1984 / NCYC 433 / NRRL Y-366-8)</name>
    <name type="common">Yeast</name>
    <name type="synonym">Hansenula anomala</name>
    <dbReference type="NCBI Taxonomy" id="683960"/>
    <lineage>
        <taxon>Eukaryota</taxon>
        <taxon>Fungi</taxon>
        <taxon>Dikarya</taxon>
        <taxon>Ascomycota</taxon>
        <taxon>Saccharomycotina</taxon>
        <taxon>Saccharomycetes</taxon>
        <taxon>Phaffomycetales</taxon>
        <taxon>Wickerhamomycetaceae</taxon>
        <taxon>Wickerhamomyces</taxon>
    </lineage>
</organism>
<dbReference type="OrthoDB" id="4069985at2759"/>
<gene>
    <name evidence="2" type="ORF">WICANDRAFT_61064</name>
</gene>